<evidence type="ECO:0000313" key="2">
    <source>
        <dbReference type="Proteomes" id="UP000008021"/>
    </source>
</evidence>
<sequence>MNGIAGDSSYSAASRSVRCAPLKSFGRMYCLTGTSSMIMRGKRTPAIGIHVIPKQTMKSSKILSQNWLPGKLSMAMKAK</sequence>
<dbReference type="Proteomes" id="UP000008021">
    <property type="component" value="Chromosome 8"/>
</dbReference>
<name>A0A0E0EMU1_9ORYZ</name>
<protein>
    <submittedName>
        <fullName evidence="1">Uncharacterized protein</fullName>
    </submittedName>
</protein>
<evidence type="ECO:0000313" key="1">
    <source>
        <dbReference type="EnsemblPlants" id="OMERI08G15440.1"/>
    </source>
</evidence>
<accession>A0A0E0EMU1</accession>
<proteinExistence type="predicted"/>
<keyword evidence="2" id="KW-1185">Reference proteome</keyword>
<organism evidence="1">
    <name type="scientific">Oryza meridionalis</name>
    <dbReference type="NCBI Taxonomy" id="40149"/>
    <lineage>
        <taxon>Eukaryota</taxon>
        <taxon>Viridiplantae</taxon>
        <taxon>Streptophyta</taxon>
        <taxon>Embryophyta</taxon>
        <taxon>Tracheophyta</taxon>
        <taxon>Spermatophyta</taxon>
        <taxon>Magnoliopsida</taxon>
        <taxon>Liliopsida</taxon>
        <taxon>Poales</taxon>
        <taxon>Poaceae</taxon>
        <taxon>BOP clade</taxon>
        <taxon>Oryzoideae</taxon>
        <taxon>Oryzeae</taxon>
        <taxon>Oryzinae</taxon>
        <taxon>Oryza</taxon>
    </lineage>
</organism>
<reference evidence="1" key="1">
    <citation type="submission" date="2015-04" db="UniProtKB">
        <authorList>
            <consortium name="EnsemblPlants"/>
        </authorList>
    </citation>
    <scope>IDENTIFICATION</scope>
</reference>
<dbReference type="EnsemblPlants" id="OMERI08G15440.1">
    <property type="protein sequence ID" value="OMERI08G15440.1"/>
    <property type="gene ID" value="OMERI08G15440"/>
</dbReference>
<dbReference type="HOGENOM" id="CLU_2610123_0_0_1"/>
<dbReference type="Gramene" id="OMERI08G15440.1">
    <property type="protein sequence ID" value="OMERI08G15440.1"/>
    <property type="gene ID" value="OMERI08G15440"/>
</dbReference>
<reference evidence="1" key="2">
    <citation type="submission" date="2018-05" db="EMBL/GenBank/DDBJ databases">
        <title>OmerRS3 (Oryza meridionalis Reference Sequence Version 3).</title>
        <authorList>
            <person name="Zhang J."/>
            <person name="Kudrna D."/>
            <person name="Lee S."/>
            <person name="Talag J."/>
            <person name="Welchert J."/>
            <person name="Wing R.A."/>
        </authorList>
    </citation>
    <scope>NUCLEOTIDE SEQUENCE [LARGE SCALE GENOMIC DNA]</scope>
    <source>
        <strain evidence="1">cv. OR44</strain>
    </source>
</reference>
<dbReference type="AlphaFoldDB" id="A0A0E0EMU1"/>